<protein>
    <submittedName>
        <fullName evidence="1">Uncharacterized protein</fullName>
    </submittedName>
</protein>
<dbReference type="AlphaFoldDB" id="A0A381V6H6"/>
<name>A0A381V6H6_9ZZZZ</name>
<evidence type="ECO:0000313" key="1">
    <source>
        <dbReference type="EMBL" id="SVA35986.1"/>
    </source>
</evidence>
<sequence length="29" mass="3283">MTNLILESSNKAVAGNNYVFDKTFFFVVL</sequence>
<organism evidence="1">
    <name type="scientific">marine metagenome</name>
    <dbReference type="NCBI Taxonomy" id="408172"/>
    <lineage>
        <taxon>unclassified sequences</taxon>
        <taxon>metagenomes</taxon>
        <taxon>ecological metagenomes</taxon>
    </lineage>
</organism>
<accession>A0A381V6H6</accession>
<gene>
    <name evidence="1" type="ORF">METZ01_LOCUS88840</name>
</gene>
<proteinExistence type="predicted"/>
<reference evidence="1" key="1">
    <citation type="submission" date="2018-05" db="EMBL/GenBank/DDBJ databases">
        <authorList>
            <person name="Lanie J.A."/>
            <person name="Ng W.-L."/>
            <person name="Kazmierczak K.M."/>
            <person name="Andrzejewski T.M."/>
            <person name="Davidsen T.M."/>
            <person name="Wayne K.J."/>
            <person name="Tettelin H."/>
            <person name="Glass J.I."/>
            <person name="Rusch D."/>
            <person name="Podicherti R."/>
            <person name="Tsui H.-C.T."/>
            <person name="Winkler M.E."/>
        </authorList>
    </citation>
    <scope>NUCLEOTIDE SEQUENCE</scope>
</reference>
<dbReference type="EMBL" id="UINC01007990">
    <property type="protein sequence ID" value="SVA35986.1"/>
    <property type="molecule type" value="Genomic_DNA"/>
</dbReference>